<gene>
    <name evidence="3" type="primary">hfq</name>
    <name evidence="5" type="ORF">DESME_07635</name>
</gene>
<dbReference type="OrthoDB" id="9799751at2"/>
<dbReference type="CDD" id="cd01716">
    <property type="entry name" value="Hfq"/>
    <property type="match status" value="1"/>
</dbReference>
<accession>W0E861</accession>
<protein>
    <recommendedName>
        <fullName evidence="3">RNA-binding protein Hfq</fullName>
    </recommendedName>
</protein>
<dbReference type="GO" id="GO:0003723">
    <property type="term" value="F:RNA binding"/>
    <property type="evidence" value="ECO:0007669"/>
    <property type="project" value="UniProtKB-UniRule"/>
</dbReference>
<dbReference type="NCBIfam" id="NF001602">
    <property type="entry name" value="PRK00395.1"/>
    <property type="match status" value="1"/>
</dbReference>
<organism evidence="5 6">
    <name type="scientific">Desulfitobacterium metallireducens DSM 15288</name>
    <dbReference type="NCBI Taxonomy" id="871968"/>
    <lineage>
        <taxon>Bacteria</taxon>
        <taxon>Bacillati</taxon>
        <taxon>Bacillota</taxon>
        <taxon>Clostridia</taxon>
        <taxon>Eubacteriales</taxon>
        <taxon>Desulfitobacteriaceae</taxon>
        <taxon>Desulfitobacterium</taxon>
    </lineage>
</organism>
<proteinExistence type="inferred from homology"/>
<keyword evidence="1 3" id="KW-0694">RNA-binding</keyword>
<keyword evidence="6" id="KW-1185">Reference proteome</keyword>
<evidence type="ECO:0000256" key="3">
    <source>
        <dbReference type="HAMAP-Rule" id="MF_00436"/>
    </source>
</evidence>
<evidence type="ECO:0000256" key="1">
    <source>
        <dbReference type="ARBA" id="ARBA00022884"/>
    </source>
</evidence>
<dbReference type="Pfam" id="PF17209">
    <property type="entry name" value="Hfq"/>
    <property type="match status" value="1"/>
</dbReference>
<dbReference type="Proteomes" id="UP000010847">
    <property type="component" value="Chromosome"/>
</dbReference>
<evidence type="ECO:0000313" key="6">
    <source>
        <dbReference type="Proteomes" id="UP000010847"/>
    </source>
</evidence>
<dbReference type="GO" id="GO:0043487">
    <property type="term" value="P:regulation of RNA stability"/>
    <property type="evidence" value="ECO:0007669"/>
    <property type="project" value="TreeGrafter"/>
</dbReference>
<dbReference type="PANTHER" id="PTHR34772:SF1">
    <property type="entry name" value="RNA-BINDING PROTEIN HFQ"/>
    <property type="match status" value="1"/>
</dbReference>
<dbReference type="InterPro" id="IPR005001">
    <property type="entry name" value="Hfq"/>
</dbReference>
<dbReference type="GO" id="GO:0006355">
    <property type="term" value="P:regulation of DNA-templated transcription"/>
    <property type="evidence" value="ECO:0007669"/>
    <property type="project" value="InterPro"/>
</dbReference>
<dbReference type="PROSITE" id="PS52002">
    <property type="entry name" value="SM"/>
    <property type="match status" value="1"/>
</dbReference>
<comment type="function">
    <text evidence="3">RNA chaperone that binds small regulatory RNA (sRNAs) and mRNAs to facilitate mRNA translational regulation in response to envelope stress, environmental stress and changes in metabolite concentrations. Also binds with high specificity to tRNAs.</text>
</comment>
<dbReference type="NCBIfam" id="TIGR02383">
    <property type="entry name" value="Hfq"/>
    <property type="match status" value="1"/>
</dbReference>
<name>W0E861_9FIRM</name>
<comment type="subunit">
    <text evidence="3">Homohexamer.</text>
</comment>
<dbReference type="HOGENOM" id="CLU_113688_0_2_9"/>
<dbReference type="EMBL" id="CP007032">
    <property type="protein sequence ID" value="AHF06957.1"/>
    <property type="molecule type" value="Genomic_DNA"/>
</dbReference>
<dbReference type="Gene3D" id="2.30.30.100">
    <property type="match status" value="1"/>
</dbReference>
<dbReference type="GO" id="GO:0005829">
    <property type="term" value="C:cytosol"/>
    <property type="evidence" value="ECO:0007669"/>
    <property type="project" value="TreeGrafter"/>
</dbReference>
<dbReference type="KEGG" id="dmt:DESME_07635"/>
<feature type="domain" description="Sm" evidence="4">
    <location>
        <begin position="10"/>
        <end position="70"/>
    </location>
</feature>
<evidence type="ECO:0000259" key="4">
    <source>
        <dbReference type="PROSITE" id="PS52002"/>
    </source>
</evidence>
<dbReference type="SUPFAM" id="SSF50182">
    <property type="entry name" value="Sm-like ribonucleoproteins"/>
    <property type="match status" value="1"/>
</dbReference>
<dbReference type="InterPro" id="IPR010920">
    <property type="entry name" value="LSM_dom_sf"/>
</dbReference>
<dbReference type="GO" id="GO:0045974">
    <property type="term" value="P:regulation of translation, ncRNA-mediated"/>
    <property type="evidence" value="ECO:0007669"/>
    <property type="project" value="TreeGrafter"/>
</dbReference>
<dbReference type="RefSeq" id="WP_006715357.1">
    <property type="nucleotide sequence ID" value="NZ_CP007032.1"/>
</dbReference>
<dbReference type="HAMAP" id="MF_00436">
    <property type="entry name" value="Hfq"/>
    <property type="match status" value="1"/>
</dbReference>
<dbReference type="AlphaFoldDB" id="W0E861"/>
<dbReference type="InterPro" id="IPR047575">
    <property type="entry name" value="Sm"/>
</dbReference>
<dbReference type="PANTHER" id="PTHR34772">
    <property type="entry name" value="RNA-BINDING PROTEIN HFQ"/>
    <property type="match status" value="1"/>
</dbReference>
<reference evidence="5 6" key="1">
    <citation type="submission" date="2013-12" db="EMBL/GenBank/DDBJ databases">
        <authorList>
            <consortium name="DOE Joint Genome Institute"/>
            <person name="Smidt H."/>
            <person name="Huntemann M."/>
            <person name="Han J."/>
            <person name="Chen A."/>
            <person name="Kyrpides N."/>
            <person name="Mavromatis K."/>
            <person name="Markowitz V."/>
            <person name="Palaniappan K."/>
            <person name="Ivanova N."/>
            <person name="Schaumberg A."/>
            <person name="Pati A."/>
            <person name="Liolios K."/>
            <person name="Nordberg H.P."/>
            <person name="Cantor M.N."/>
            <person name="Hua S.X."/>
            <person name="Woyke T."/>
        </authorList>
    </citation>
    <scope>NUCLEOTIDE SEQUENCE [LARGE SCALE GENOMIC DNA]</scope>
    <source>
        <strain evidence="6">DSM 15288</strain>
    </source>
</reference>
<dbReference type="eggNOG" id="COG1923">
    <property type="taxonomic scope" value="Bacteria"/>
</dbReference>
<evidence type="ECO:0000256" key="2">
    <source>
        <dbReference type="ARBA" id="ARBA00023016"/>
    </source>
</evidence>
<sequence>MIKSPINLQDTFLNQARKENMPVIIYLVNGFQLKGIVRGFDNYVVVLDFEGKQQMIYKHAISTVMPMRPINLVAAANVATEEQN</sequence>
<comment type="similarity">
    <text evidence="3">Belongs to the Hfq family.</text>
</comment>
<dbReference type="STRING" id="871968.DESME_07635"/>
<evidence type="ECO:0000313" key="5">
    <source>
        <dbReference type="EMBL" id="AHF06957.1"/>
    </source>
</evidence>
<keyword evidence="2 3" id="KW-0346">Stress response</keyword>